<organism evidence="1 2">
    <name type="scientific">Candidatus Coprosoma intestinipullorum</name>
    <dbReference type="NCBI Taxonomy" id="2840752"/>
    <lineage>
        <taxon>Bacteria</taxon>
        <taxon>Bacillati</taxon>
        <taxon>Bacillota</taxon>
        <taxon>Bacillota incertae sedis</taxon>
        <taxon>Candidatus Coprosoma</taxon>
    </lineage>
</organism>
<name>A0A9D0ZT93_9FIRM</name>
<gene>
    <name evidence="1" type="ORF">IAB27_05750</name>
</gene>
<dbReference type="Gene3D" id="2.60.40.10">
    <property type="entry name" value="Immunoglobulins"/>
    <property type="match status" value="1"/>
</dbReference>
<dbReference type="EMBL" id="DVFV01000099">
    <property type="protein sequence ID" value="HIQ91107.1"/>
    <property type="molecule type" value="Genomic_DNA"/>
</dbReference>
<evidence type="ECO:0000313" key="2">
    <source>
        <dbReference type="Proteomes" id="UP000886786"/>
    </source>
</evidence>
<dbReference type="AlphaFoldDB" id="A0A9D0ZT93"/>
<reference evidence="1" key="2">
    <citation type="journal article" date="2021" name="PeerJ">
        <title>Extensive microbial diversity within the chicken gut microbiome revealed by metagenomics and culture.</title>
        <authorList>
            <person name="Gilroy R."/>
            <person name="Ravi A."/>
            <person name="Getino M."/>
            <person name="Pursley I."/>
            <person name="Horton D.L."/>
            <person name="Alikhan N.F."/>
            <person name="Baker D."/>
            <person name="Gharbi K."/>
            <person name="Hall N."/>
            <person name="Watson M."/>
            <person name="Adriaenssens E.M."/>
            <person name="Foster-Nyarko E."/>
            <person name="Jarju S."/>
            <person name="Secka A."/>
            <person name="Antonio M."/>
            <person name="Oren A."/>
            <person name="Chaudhuri R.R."/>
            <person name="La Ragione R."/>
            <person name="Hildebrand F."/>
            <person name="Pallen M.J."/>
        </authorList>
    </citation>
    <scope>NUCLEOTIDE SEQUENCE</scope>
    <source>
        <strain evidence="1">CHK147-3167</strain>
    </source>
</reference>
<proteinExistence type="predicted"/>
<evidence type="ECO:0000313" key="1">
    <source>
        <dbReference type="EMBL" id="HIQ91107.1"/>
    </source>
</evidence>
<sequence length="174" mass="17995">METKHKNALIGALLAVVFVMAVGYAAFAQQLTINGSASISSNWNIKITDIQPGSPVGTAVSNSASVGEGGLSASFKASLQSPSDSLTYTVTVHNGGDIDAKLSEWNLSAGDDNTNDPIVYSVSGLTDEEELAAGADKKFTVTVTYNNNVTSQPETGDLTKGATVTLTYTQADQA</sequence>
<dbReference type="Proteomes" id="UP000886786">
    <property type="component" value="Unassembled WGS sequence"/>
</dbReference>
<protein>
    <submittedName>
        <fullName evidence="1">Uncharacterized protein</fullName>
    </submittedName>
</protein>
<comment type="caution">
    <text evidence="1">The sequence shown here is derived from an EMBL/GenBank/DDBJ whole genome shotgun (WGS) entry which is preliminary data.</text>
</comment>
<reference evidence="1" key="1">
    <citation type="submission" date="2020-10" db="EMBL/GenBank/DDBJ databases">
        <authorList>
            <person name="Gilroy R."/>
        </authorList>
    </citation>
    <scope>NUCLEOTIDE SEQUENCE</scope>
    <source>
        <strain evidence="1">CHK147-3167</strain>
    </source>
</reference>
<dbReference type="InterPro" id="IPR013783">
    <property type="entry name" value="Ig-like_fold"/>
</dbReference>
<accession>A0A9D0ZT93</accession>